<dbReference type="EMBL" id="BSFF01000001">
    <property type="protein sequence ID" value="GLK54698.1"/>
    <property type="molecule type" value="Genomic_DNA"/>
</dbReference>
<reference evidence="2 3" key="2">
    <citation type="submission" date="2021-01" db="EMBL/GenBank/DDBJ databases">
        <title>Genomic Encyclopedia of Type Strains, Phase IV (KMG-IV): sequencing the most valuable type-strain genomes for metagenomic binning, comparative biology and taxonomic classification.</title>
        <authorList>
            <person name="Goeker M."/>
        </authorList>
    </citation>
    <scope>NUCLEOTIDE SEQUENCE [LARGE SCALE GENOMIC DNA]</scope>
    <source>
        <strain evidence="2 3">DSM 6130</strain>
    </source>
</reference>
<keyword evidence="3" id="KW-1185">Reference proteome</keyword>
<name>A0A9W6IR86_9HYPH</name>
<dbReference type="Proteomes" id="UP001143400">
    <property type="component" value="Unassembled WGS sequence"/>
</dbReference>
<evidence type="ECO:0000313" key="3">
    <source>
        <dbReference type="Proteomes" id="UP000758856"/>
    </source>
</evidence>
<dbReference type="EMBL" id="JAFBCY010000002">
    <property type="protein sequence ID" value="MBM7851638.1"/>
    <property type="molecule type" value="Genomic_DNA"/>
</dbReference>
<evidence type="ECO:0000313" key="2">
    <source>
        <dbReference type="EMBL" id="MBM7851638.1"/>
    </source>
</evidence>
<reference evidence="1" key="3">
    <citation type="submission" date="2023-01" db="EMBL/GenBank/DDBJ databases">
        <authorList>
            <person name="Sun Q."/>
            <person name="Evtushenko L."/>
        </authorList>
    </citation>
    <scope>NUCLEOTIDE SEQUENCE</scope>
    <source>
        <strain evidence="1">VKM B-1606</strain>
    </source>
</reference>
<sequence length="386" mass="42391">MFSATSCALTGRSLRSTAPSATERALARFPSPQGCSIRRLARRDPRLADLALSFPGLLATLAAPKGSFDPEPAIAAIERGAALKLAAALAAVPMWTRRLPPEAFAAADLRRLPDGDRFRRQIANAVPKRPAGAARWLQMVSEAALWGDDAFVLWTAREAPSLRSRRGSAVVRPLALYAFYSRNPATSAGAIVDRLWSPKLGAPAALEGAEAWLIAAELRAHMAAPTSSCGLKPGRILDADLVPLLSESDVVEEAIAMRNCLRRFGPQVRRQGQSLWSLRRGERRVATLRIGYPRGSPILGVLEFRGPNNADVDLELWAAVHRWLGAHNLASIRPEIVGWRPEVIDRTIWAELWRPYWLALGRFPAWLPLRPSSAALEGLKDEIRWR</sequence>
<comment type="caution">
    <text evidence="1">The sequence shown here is derived from an EMBL/GenBank/DDBJ whole genome shotgun (WGS) entry which is preliminary data.</text>
</comment>
<proteinExistence type="predicted"/>
<dbReference type="RefSeq" id="WP_204950044.1">
    <property type="nucleotide sequence ID" value="NZ_BSFF01000001.1"/>
</dbReference>
<evidence type="ECO:0000313" key="4">
    <source>
        <dbReference type="Proteomes" id="UP001143400"/>
    </source>
</evidence>
<dbReference type="Proteomes" id="UP000758856">
    <property type="component" value="Unassembled WGS sequence"/>
</dbReference>
<gene>
    <name evidence="1" type="ORF">GCM10008170_07170</name>
    <name evidence="2" type="ORF">JOD31_001863</name>
</gene>
<dbReference type="AlphaFoldDB" id="A0A9W6IR86"/>
<evidence type="ECO:0000313" key="1">
    <source>
        <dbReference type="EMBL" id="GLK54698.1"/>
    </source>
</evidence>
<organism evidence="1 4">
    <name type="scientific">Methylopila capsulata</name>
    <dbReference type="NCBI Taxonomy" id="61654"/>
    <lineage>
        <taxon>Bacteria</taxon>
        <taxon>Pseudomonadati</taxon>
        <taxon>Pseudomonadota</taxon>
        <taxon>Alphaproteobacteria</taxon>
        <taxon>Hyphomicrobiales</taxon>
        <taxon>Methylopilaceae</taxon>
        <taxon>Methylopila</taxon>
    </lineage>
</organism>
<protein>
    <submittedName>
        <fullName evidence="1">Uncharacterized protein</fullName>
    </submittedName>
</protein>
<reference evidence="1" key="1">
    <citation type="journal article" date="2014" name="Int. J. Syst. Evol. Microbiol.">
        <title>Complete genome sequence of Corynebacterium casei LMG S-19264T (=DSM 44701T), isolated from a smear-ripened cheese.</title>
        <authorList>
            <consortium name="US DOE Joint Genome Institute (JGI-PGF)"/>
            <person name="Walter F."/>
            <person name="Albersmeier A."/>
            <person name="Kalinowski J."/>
            <person name="Ruckert C."/>
        </authorList>
    </citation>
    <scope>NUCLEOTIDE SEQUENCE</scope>
    <source>
        <strain evidence="1">VKM B-1606</strain>
    </source>
</reference>
<accession>A0A9W6IR86</accession>